<evidence type="ECO:0000256" key="4">
    <source>
        <dbReference type="ARBA" id="ARBA00022448"/>
    </source>
</evidence>
<feature type="transmembrane region" description="Helical" evidence="11">
    <location>
        <begin position="88"/>
        <end position="109"/>
    </location>
</feature>
<evidence type="ECO:0000256" key="9">
    <source>
        <dbReference type="ARBA" id="ARBA00023136"/>
    </source>
</evidence>
<feature type="transmembrane region" description="Helical" evidence="11">
    <location>
        <begin position="232"/>
        <end position="253"/>
    </location>
</feature>
<comment type="similarity">
    <text evidence="12">Belongs to the binding-protein-dependent transport system permease family. CysTW subfamily.</text>
</comment>
<dbReference type="GO" id="GO:0015419">
    <property type="term" value="F:ABC-type sulfate transporter activity"/>
    <property type="evidence" value="ECO:0007669"/>
    <property type="project" value="InterPro"/>
</dbReference>
<feature type="domain" description="ABC transmembrane type-1" evidence="13">
    <location>
        <begin position="50"/>
        <end position="253"/>
    </location>
</feature>
<organism evidence="14 15">
    <name type="scientific">Desulfonema limicola</name>
    <dbReference type="NCBI Taxonomy" id="45656"/>
    <lineage>
        <taxon>Bacteria</taxon>
        <taxon>Pseudomonadati</taxon>
        <taxon>Thermodesulfobacteriota</taxon>
        <taxon>Desulfobacteria</taxon>
        <taxon>Desulfobacterales</taxon>
        <taxon>Desulfococcaceae</taxon>
        <taxon>Desulfonema</taxon>
    </lineage>
</organism>
<evidence type="ECO:0000256" key="11">
    <source>
        <dbReference type="RuleBase" id="RU363032"/>
    </source>
</evidence>
<reference evidence="14" key="1">
    <citation type="journal article" date="2021" name="Microb. Physiol.">
        <title>Proteogenomic Insights into the Physiology of Marine, Sulfate-Reducing, Filamentous Desulfonema limicola and Desulfonema magnum.</title>
        <authorList>
            <person name="Schnaars V."/>
            <person name="Wohlbrand L."/>
            <person name="Scheve S."/>
            <person name="Hinrichs C."/>
            <person name="Reinhardt R."/>
            <person name="Rabus R."/>
        </authorList>
    </citation>
    <scope>NUCLEOTIDE SEQUENCE</scope>
    <source>
        <strain evidence="14">5ac10</strain>
    </source>
</reference>
<dbReference type="KEGG" id="dli:dnl_18680"/>
<dbReference type="GO" id="GO:0005886">
    <property type="term" value="C:plasma membrane"/>
    <property type="evidence" value="ECO:0007669"/>
    <property type="project" value="UniProtKB-SubCell"/>
</dbReference>
<keyword evidence="4 11" id="KW-0813">Transport</keyword>
<evidence type="ECO:0000256" key="10">
    <source>
        <dbReference type="ARBA" id="ARBA00025323"/>
    </source>
</evidence>
<dbReference type="NCBIfam" id="TIGR02141">
    <property type="entry name" value="modB_ABC"/>
    <property type="match status" value="1"/>
</dbReference>
<evidence type="ECO:0000313" key="15">
    <source>
        <dbReference type="Proteomes" id="UP000663720"/>
    </source>
</evidence>
<keyword evidence="12" id="KW-1003">Cell membrane</keyword>
<dbReference type="InterPro" id="IPR006469">
    <property type="entry name" value="NifC_ABC_porter"/>
</dbReference>
<dbReference type="PANTHER" id="PTHR30406">
    <property type="entry name" value="SULFATE TRANSPORT SYSTEM PERMEASE PROTEIN"/>
    <property type="match status" value="1"/>
</dbReference>
<feature type="transmembrane region" description="Helical" evidence="11">
    <location>
        <begin position="49"/>
        <end position="76"/>
    </location>
</feature>
<dbReference type="InterPro" id="IPR011867">
    <property type="entry name" value="ModB_ABC"/>
</dbReference>
<dbReference type="Proteomes" id="UP000663720">
    <property type="component" value="Chromosome"/>
</dbReference>
<comment type="subcellular location">
    <subcellularLocation>
        <location evidence="2 11">Cell membrane</location>
        <topology evidence="2 11">Multi-pass membrane protein</topology>
    </subcellularLocation>
</comment>
<dbReference type="SUPFAM" id="SSF161098">
    <property type="entry name" value="MetI-like"/>
    <property type="match status" value="1"/>
</dbReference>
<proteinExistence type="inferred from homology"/>
<evidence type="ECO:0000259" key="13">
    <source>
        <dbReference type="PROSITE" id="PS50928"/>
    </source>
</evidence>
<evidence type="ECO:0000256" key="8">
    <source>
        <dbReference type="ARBA" id="ARBA00023032"/>
    </source>
</evidence>
<keyword evidence="6 11" id="KW-0812">Transmembrane</keyword>
<comment type="caution">
    <text evidence="12">Lacks conserved residue(s) required for the propagation of feature annotation.</text>
</comment>
<keyword evidence="5 12" id="KW-0500">Molybdenum</keyword>
<evidence type="ECO:0000256" key="12">
    <source>
        <dbReference type="RuleBase" id="RU365097"/>
    </source>
</evidence>
<keyword evidence="7 11" id="KW-1133">Transmembrane helix</keyword>
<evidence type="ECO:0000256" key="5">
    <source>
        <dbReference type="ARBA" id="ARBA00022505"/>
    </source>
</evidence>
<evidence type="ECO:0000313" key="14">
    <source>
        <dbReference type="EMBL" id="QTA79593.1"/>
    </source>
</evidence>
<dbReference type="InterPro" id="IPR000515">
    <property type="entry name" value="MetI-like"/>
</dbReference>
<accession>A0A975B6A8</accession>
<feature type="transmembrane region" description="Helical" evidence="11">
    <location>
        <begin position="5"/>
        <end position="29"/>
    </location>
</feature>
<comment type="subunit">
    <text evidence="3">The complex is composed of two ATP-binding proteins (CysA), two transmembrane proteins (CysT and CysW) and a solute-binding protein (CysP).</text>
</comment>
<keyword evidence="9 11" id="KW-0472">Membrane</keyword>
<dbReference type="Gene3D" id="1.10.3720.10">
    <property type="entry name" value="MetI-like"/>
    <property type="match status" value="1"/>
</dbReference>
<evidence type="ECO:0000256" key="1">
    <source>
        <dbReference type="ARBA" id="ARBA00002949"/>
    </source>
</evidence>
<dbReference type="PROSITE" id="PS50928">
    <property type="entry name" value="ABC_TM1"/>
    <property type="match status" value="1"/>
</dbReference>
<evidence type="ECO:0000256" key="3">
    <source>
        <dbReference type="ARBA" id="ARBA00011779"/>
    </source>
</evidence>
<dbReference type="AlphaFoldDB" id="A0A975B6A8"/>
<evidence type="ECO:0000256" key="2">
    <source>
        <dbReference type="ARBA" id="ARBA00004651"/>
    </source>
</evidence>
<dbReference type="InterPro" id="IPR005667">
    <property type="entry name" value="Sulph_transpt2"/>
</dbReference>
<dbReference type="InterPro" id="IPR035906">
    <property type="entry name" value="MetI-like_sf"/>
</dbReference>
<evidence type="ECO:0000256" key="6">
    <source>
        <dbReference type="ARBA" id="ARBA00022692"/>
    </source>
</evidence>
<sequence>MKYLFFDLCIAILAGVFVCFVIFPMTALFTTTSLAELSNQLISSQVLSAVIISFETSIIVVVLSLFLGIPVAYLLAVKDFKGKVILDTLVDLPITIPPLVSGLALLIILGGNSRLGSMLCSNGIEIIFSKKGIIIAQLFVSSPFLIKSAREAFESINKNISHASLVLGASQFYTFKKIMLPLAKNGIYAGMVMTWARALGEFGATAMVAGCIPFKTQTMTVGIYQNVMSGELSVSIAIALILTLFSFTLLVIFKSRFKRQFAV</sequence>
<keyword evidence="15" id="KW-1185">Reference proteome</keyword>
<dbReference type="CDD" id="cd06261">
    <property type="entry name" value="TM_PBP2"/>
    <property type="match status" value="1"/>
</dbReference>
<dbReference type="GO" id="GO:0015098">
    <property type="term" value="F:molybdate ion transmembrane transporter activity"/>
    <property type="evidence" value="ECO:0007669"/>
    <property type="project" value="UniProtKB-UniRule"/>
</dbReference>
<dbReference type="RefSeq" id="WP_207691330.1">
    <property type="nucleotide sequence ID" value="NZ_CP061799.1"/>
</dbReference>
<keyword evidence="8" id="KW-0764">Sulfate transport</keyword>
<comment type="function">
    <text evidence="1 12">Part of the binding-protein-dependent transport system for molybdenum; probably responsible for the translocation of the substrate across the membrane.</text>
</comment>
<comment type="function">
    <text evidence="10">Part of the ABC transporter complex CysAWTP (TC 3.A.1.6.1) involved in sulfate/thiosulfate import. Probably responsible for the translocation of the substrate across the membrane.</text>
</comment>
<evidence type="ECO:0000256" key="7">
    <source>
        <dbReference type="ARBA" id="ARBA00022989"/>
    </source>
</evidence>
<protein>
    <recommendedName>
        <fullName evidence="12">Molybdenum transport system permease</fullName>
    </recommendedName>
</protein>
<dbReference type="EMBL" id="CP061799">
    <property type="protein sequence ID" value="QTA79593.1"/>
    <property type="molecule type" value="Genomic_DNA"/>
</dbReference>
<name>A0A975B6A8_9BACT</name>
<dbReference type="NCBIfam" id="TIGR01581">
    <property type="entry name" value="Mo_ABC_porter"/>
    <property type="match status" value="1"/>
</dbReference>
<gene>
    <name evidence="14" type="primary">modB</name>
    <name evidence="14" type="ORF">dnl_18680</name>
</gene>
<dbReference type="PANTHER" id="PTHR30406:SF8">
    <property type="entry name" value="SULFATE TRANSPORT SYSTEM PERMEASE PROTEIN CYST"/>
    <property type="match status" value="1"/>
</dbReference>
<dbReference type="Pfam" id="PF00528">
    <property type="entry name" value="BPD_transp_1"/>
    <property type="match status" value="1"/>
</dbReference>